<accession>A0A660KX61</accession>
<name>A0A660KX61_9ACTN</name>
<protein>
    <recommendedName>
        <fullName evidence="3">Alkylation response protein AidB-like acyl-CoA dehydrogenase</fullName>
    </recommendedName>
</protein>
<dbReference type="RefSeq" id="WP_121258375.1">
    <property type="nucleotide sequence ID" value="NZ_RBIL01000003.1"/>
</dbReference>
<organism evidence="1 2">
    <name type="scientific">Solirubrobacter pauli</name>
    <dbReference type="NCBI Taxonomy" id="166793"/>
    <lineage>
        <taxon>Bacteria</taxon>
        <taxon>Bacillati</taxon>
        <taxon>Actinomycetota</taxon>
        <taxon>Thermoleophilia</taxon>
        <taxon>Solirubrobacterales</taxon>
        <taxon>Solirubrobacteraceae</taxon>
        <taxon>Solirubrobacter</taxon>
    </lineage>
</organism>
<sequence>MSDVLEAIAANAAHLDAQPAFPTAAMEGLTQLEAPASRADEWALVRQVAKADGSVGRIFEGHLNAQERLRLDGIDPENHWLGVWGADPAPGEGEPADIRDDRLHGTKVFCSGAGGLTRALVIATGTLVYVDLSDPDRVEVDRSWYRGQGMRASESHRVHFHGVPILATLTPLTTEPYLSGDAIRTAAAWAGIVDSGVESALQQLRADDLKAHAAGRMVVAQQTIDRWFEYAATAPDLTQVSIPLRQAVADAGATAFRHAARAAGSRPFATGTALDRARRDFELFVLQHRLDPLVARLGRERIG</sequence>
<comment type="caution">
    <text evidence="1">The sequence shown here is derived from an EMBL/GenBank/DDBJ whole genome shotgun (WGS) entry which is preliminary data.</text>
</comment>
<dbReference type="Proteomes" id="UP000278962">
    <property type="component" value="Unassembled WGS sequence"/>
</dbReference>
<reference evidence="1 2" key="1">
    <citation type="submission" date="2018-10" db="EMBL/GenBank/DDBJ databases">
        <title>Genomic Encyclopedia of Archaeal and Bacterial Type Strains, Phase II (KMG-II): from individual species to whole genera.</title>
        <authorList>
            <person name="Goeker M."/>
        </authorList>
    </citation>
    <scope>NUCLEOTIDE SEQUENCE [LARGE SCALE GENOMIC DNA]</scope>
    <source>
        <strain evidence="1 2">DSM 14954</strain>
    </source>
</reference>
<dbReference type="InterPro" id="IPR009100">
    <property type="entry name" value="AcylCoA_DH/oxidase_NM_dom_sf"/>
</dbReference>
<dbReference type="Gene3D" id="2.40.110.10">
    <property type="entry name" value="Butyryl-CoA Dehydrogenase, subunit A, domain 2"/>
    <property type="match status" value="1"/>
</dbReference>
<dbReference type="InterPro" id="IPR046373">
    <property type="entry name" value="Acyl-CoA_Oxase/DH_mid-dom_sf"/>
</dbReference>
<dbReference type="AlphaFoldDB" id="A0A660KX61"/>
<evidence type="ECO:0000313" key="2">
    <source>
        <dbReference type="Proteomes" id="UP000278962"/>
    </source>
</evidence>
<proteinExistence type="predicted"/>
<dbReference type="SUPFAM" id="SSF56645">
    <property type="entry name" value="Acyl-CoA dehydrogenase NM domain-like"/>
    <property type="match status" value="1"/>
</dbReference>
<evidence type="ECO:0000313" key="1">
    <source>
        <dbReference type="EMBL" id="RKQ84891.1"/>
    </source>
</evidence>
<keyword evidence="2" id="KW-1185">Reference proteome</keyword>
<dbReference type="GO" id="GO:0016627">
    <property type="term" value="F:oxidoreductase activity, acting on the CH-CH group of donors"/>
    <property type="evidence" value="ECO:0007669"/>
    <property type="project" value="InterPro"/>
</dbReference>
<evidence type="ECO:0008006" key="3">
    <source>
        <dbReference type="Google" id="ProtNLM"/>
    </source>
</evidence>
<dbReference type="OrthoDB" id="107064at2"/>
<gene>
    <name evidence="1" type="ORF">C8N24_6522</name>
</gene>
<dbReference type="EMBL" id="RBIL01000003">
    <property type="protein sequence ID" value="RKQ84891.1"/>
    <property type="molecule type" value="Genomic_DNA"/>
</dbReference>